<dbReference type="InterPro" id="IPR008504">
    <property type="entry name" value="Emc6"/>
</dbReference>
<dbReference type="AlphaFoldDB" id="A0AAD5D1L3"/>
<gene>
    <name evidence="9" type="ORF">M8C21_011793</name>
</gene>
<feature type="transmembrane region" description="Helical" evidence="8">
    <location>
        <begin position="32"/>
        <end position="51"/>
    </location>
</feature>
<sequence length="151" mass="16689">MASHDESAKKSNENEVPTFNAENLQSNMKVVYYSRTFMSIIGGVIAGIMGFTGLMGFVVYILVMAITSVCLTARAVVRAVLDANTIRSLLLGARALGFPCYKRKWCQELNFRDKQFDFELSMVKRILTVSICKLCCVVMMVKTGCACLFGG</sequence>
<accession>A0AAD5D1L3</accession>
<dbReference type="GO" id="GO:0072546">
    <property type="term" value="C:EMC complex"/>
    <property type="evidence" value="ECO:0007669"/>
    <property type="project" value="InterPro"/>
</dbReference>
<reference evidence="9" key="1">
    <citation type="submission" date="2022-06" db="EMBL/GenBank/DDBJ databases">
        <title>Uncovering the hologenomic basis of an extraordinary plant invasion.</title>
        <authorList>
            <person name="Bieker V.C."/>
            <person name="Martin M.D."/>
            <person name="Gilbert T."/>
            <person name="Hodgins K."/>
            <person name="Battlay P."/>
            <person name="Petersen B."/>
            <person name="Wilson J."/>
        </authorList>
    </citation>
    <scope>NUCLEOTIDE SEQUENCE</scope>
    <source>
        <strain evidence="9">AA19_3_7</strain>
        <tissue evidence="9">Leaf</tissue>
    </source>
</reference>
<dbReference type="Proteomes" id="UP001206925">
    <property type="component" value="Unassembled WGS sequence"/>
</dbReference>
<comment type="subcellular location">
    <subcellularLocation>
        <location evidence="1">Endoplasmic reticulum membrane</location>
        <topology evidence="1">Multi-pass membrane protein</topology>
    </subcellularLocation>
</comment>
<evidence type="ECO:0000256" key="3">
    <source>
        <dbReference type="ARBA" id="ARBA00020827"/>
    </source>
</evidence>
<keyword evidence="5" id="KW-0256">Endoplasmic reticulum</keyword>
<evidence type="ECO:0000256" key="6">
    <source>
        <dbReference type="ARBA" id="ARBA00022989"/>
    </source>
</evidence>
<feature type="non-terminal residue" evidence="9">
    <location>
        <position position="151"/>
    </location>
</feature>
<evidence type="ECO:0000256" key="7">
    <source>
        <dbReference type="ARBA" id="ARBA00023136"/>
    </source>
</evidence>
<comment type="similarity">
    <text evidence="2">Belongs to the EMC6 family.</text>
</comment>
<proteinExistence type="inferred from homology"/>
<keyword evidence="7 8" id="KW-0472">Membrane</keyword>
<evidence type="ECO:0000256" key="2">
    <source>
        <dbReference type="ARBA" id="ARBA00009436"/>
    </source>
</evidence>
<keyword evidence="10" id="KW-1185">Reference proteome</keyword>
<feature type="transmembrane region" description="Helical" evidence="8">
    <location>
        <begin position="57"/>
        <end position="77"/>
    </location>
</feature>
<keyword evidence="6 8" id="KW-1133">Transmembrane helix</keyword>
<dbReference type="Pfam" id="PF07019">
    <property type="entry name" value="EMC6"/>
    <property type="match status" value="1"/>
</dbReference>
<evidence type="ECO:0000256" key="1">
    <source>
        <dbReference type="ARBA" id="ARBA00004477"/>
    </source>
</evidence>
<evidence type="ECO:0000313" key="10">
    <source>
        <dbReference type="Proteomes" id="UP001206925"/>
    </source>
</evidence>
<evidence type="ECO:0000256" key="4">
    <source>
        <dbReference type="ARBA" id="ARBA00022692"/>
    </source>
</evidence>
<evidence type="ECO:0000256" key="5">
    <source>
        <dbReference type="ARBA" id="ARBA00022824"/>
    </source>
</evidence>
<evidence type="ECO:0000256" key="8">
    <source>
        <dbReference type="SAM" id="Phobius"/>
    </source>
</evidence>
<dbReference type="EMBL" id="JAMZMK010005916">
    <property type="protein sequence ID" value="KAI7751417.1"/>
    <property type="molecule type" value="Genomic_DNA"/>
</dbReference>
<dbReference type="GO" id="GO:0034975">
    <property type="term" value="P:protein folding in endoplasmic reticulum"/>
    <property type="evidence" value="ECO:0007669"/>
    <property type="project" value="TreeGrafter"/>
</dbReference>
<dbReference type="PANTHER" id="PTHR20994">
    <property type="entry name" value="ER MEMBRANE PROTEIN COMPLEX SUBUNIT 6"/>
    <property type="match status" value="1"/>
</dbReference>
<dbReference type="GO" id="GO:0000045">
    <property type="term" value="P:autophagosome assembly"/>
    <property type="evidence" value="ECO:0007669"/>
    <property type="project" value="TreeGrafter"/>
</dbReference>
<comment type="caution">
    <text evidence="9">The sequence shown here is derived from an EMBL/GenBank/DDBJ whole genome shotgun (WGS) entry which is preliminary data.</text>
</comment>
<name>A0AAD5D1L3_AMBAR</name>
<keyword evidence="4 8" id="KW-0812">Transmembrane</keyword>
<dbReference type="PANTHER" id="PTHR20994:SF0">
    <property type="entry name" value="ER MEMBRANE PROTEIN COMPLEX SUBUNIT 6"/>
    <property type="match status" value="1"/>
</dbReference>
<evidence type="ECO:0000313" key="9">
    <source>
        <dbReference type="EMBL" id="KAI7751417.1"/>
    </source>
</evidence>
<protein>
    <recommendedName>
        <fullName evidence="3">ER membrane protein complex subunit 6</fullName>
    </recommendedName>
</protein>
<organism evidence="9 10">
    <name type="scientific">Ambrosia artemisiifolia</name>
    <name type="common">Common ragweed</name>
    <dbReference type="NCBI Taxonomy" id="4212"/>
    <lineage>
        <taxon>Eukaryota</taxon>
        <taxon>Viridiplantae</taxon>
        <taxon>Streptophyta</taxon>
        <taxon>Embryophyta</taxon>
        <taxon>Tracheophyta</taxon>
        <taxon>Spermatophyta</taxon>
        <taxon>Magnoliopsida</taxon>
        <taxon>eudicotyledons</taxon>
        <taxon>Gunneridae</taxon>
        <taxon>Pentapetalae</taxon>
        <taxon>asterids</taxon>
        <taxon>campanulids</taxon>
        <taxon>Asterales</taxon>
        <taxon>Asteraceae</taxon>
        <taxon>Asteroideae</taxon>
        <taxon>Heliantheae alliance</taxon>
        <taxon>Heliantheae</taxon>
        <taxon>Ambrosia</taxon>
    </lineage>
</organism>
<dbReference type="InterPro" id="IPR029008">
    <property type="entry name" value="EMC6-like"/>
</dbReference>